<dbReference type="EMBL" id="HG739086">
    <property type="protein sequence ID" value="CDO98322.1"/>
    <property type="molecule type" value="Genomic_DNA"/>
</dbReference>
<keyword evidence="2" id="KW-1185">Reference proteome</keyword>
<reference evidence="2" key="1">
    <citation type="journal article" date="2014" name="Science">
        <title>The coffee genome provides insight into the convergent evolution of caffeine biosynthesis.</title>
        <authorList>
            <person name="Denoeud F."/>
            <person name="Carretero-Paulet L."/>
            <person name="Dereeper A."/>
            <person name="Droc G."/>
            <person name="Guyot R."/>
            <person name="Pietrella M."/>
            <person name="Zheng C."/>
            <person name="Alberti A."/>
            <person name="Anthony F."/>
            <person name="Aprea G."/>
            <person name="Aury J.M."/>
            <person name="Bento P."/>
            <person name="Bernard M."/>
            <person name="Bocs S."/>
            <person name="Campa C."/>
            <person name="Cenci A."/>
            <person name="Combes M.C."/>
            <person name="Crouzillat D."/>
            <person name="Da Silva C."/>
            <person name="Daddiego L."/>
            <person name="De Bellis F."/>
            <person name="Dussert S."/>
            <person name="Garsmeur O."/>
            <person name="Gayraud T."/>
            <person name="Guignon V."/>
            <person name="Jahn K."/>
            <person name="Jamilloux V."/>
            <person name="Joet T."/>
            <person name="Labadie K."/>
            <person name="Lan T."/>
            <person name="Leclercq J."/>
            <person name="Lepelley M."/>
            <person name="Leroy T."/>
            <person name="Li L.T."/>
            <person name="Librado P."/>
            <person name="Lopez L."/>
            <person name="Munoz A."/>
            <person name="Noel B."/>
            <person name="Pallavicini A."/>
            <person name="Perrotta G."/>
            <person name="Poncet V."/>
            <person name="Pot D."/>
            <person name="Priyono X."/>
            <person name="Rigoreau M."/>
            <person name="Rouard M."/>
            <person name="Rozas J."/>
            <person name="Tranchant-Dubreuil C."/>
            <person name="VanBuren R."/>
            <person name="Zhang Q."/>
            <person name="Andrade A.C."/>
            <person name="Argout X."/>
            <person name="Bertrand B."/>
            <person name="de Kochko A."/>
            <person name="Graziosi G."/>
            <person name="Henry R.J."/>
            <person name="Jayarama X."/>
            <person name="Ming R."/>
            <person name="Nagai C."/>
            <person name="Rounsley S."/>
            <person name="Sankoff D."/>
            <person name="Giuliano G."/>
            <person name="Albert V.A."/>
            <person name="Wincker P."/>
            <person name="Lashermes P."/>
        </authorList>
    </citation>
    <scope>NUCLEOTIDE SEQUENCE [LARGE SCALE GENOMIC DNA]</scope>
    <source>
        <strain evidence="2">cv. DH200-94</strain>
    </source>
</reference>
<sequence>MDAVVKVFCVHTGRIFRSPGSGRGSIIRVVVGQRGRGEGEEKKKRKWWPE</sequence>
<name>A0A068TQL8_COFCA</name>
<gene>
    <name evidence="1" type="ORF">GSCOC_T00022382001</name>
</gene>
<protein>
    <submittedName>
        <fullName evidence="1">Uncharacterized protein</fullName>
    </submittedName>
</protein>
<dbReference type="Proteomes" id="UP000295252">
    <property type="component" value="Chromosome VI"/>
</dbReference>
<dbReference type="InParanoid" id="A0A068TQL8"/>
<evidence type="ECO:0000313" key="2">
    <source>
        <dbReference type="Proteomes" id="UP000295252"/>
    </source>
</evidence>
<evidence type="ECO:0000313" key="1">
    <source>
        <dbReference type="EMBL" id="CDO98322.1"/>
    </source>
</evidence>
<organism evidence="1 2">
    <name type="scientific">Coffea canephora</name>
    <name type="common">Robusta coffee</name>
    <dbReference type="NCBI Taxonomy" id="49390"/>
    <lineage>
        <taxon>Eukaryota</taxon>
        <taxon>Viridiplantae</taxon>
        <taxon>Streptophyta</taxon>
        <taxon>Embryophyta</taxon>
        <taxon>Tracheophyta</taxon>
        <taxon>Spermatophyta</taxon>
        <taxon>Magnoliopsida</taxon>
        <taxon>eudicotyledons</taxon>
        <taxon>Gunneridae</taxon>
        <taxon>Pentapetalae</taxon>
        <taxon>asterids</taxon>
        <taxon>lamiids</taxon>
        <taxon>Gentianales</taxon>
        <taxon>Rubiaceae</taxon>
        <taxon>Ixoroideae</taxon>
        <taxon>Gardenieae complex</taxon>
        <taxon>Bertiereae - Coffeeae clade</taxon>
        <taxon>Coffeeae</taxon>
        <taxon>Coffea</taxon>
    </lineage>
</organism>
<accession>A0A068TQL8</accession>
<dbReference type="AlphaFoldDB" id="A0A068TQL8"/>
<proteinExistence type="predicted"/>
<dbReference type="Gramene" id="CDO98322">
    <property type="protein sequence ID" value="CDO98322"/>
    <property type="gene ID" value="GSCOC_T00022382001"/>
</dbReference>